<organism evidence="12 13">
    <name type="scientific">Meloidogyne enterolobii</name>
    <name type="common">Root-knot nematode worm</name>
    <name type="synonym">Meloidogyne mayaguensis</name>
    <dbReference type="NCBI Taxonomy" id="390850"/>
    <lineage>
        <taxon>Eukaryota</taxon>
        <taxon>Metazoa</taxon>
        <taxon>Ecdysozoa</taxon>
        <taxon>Nematoda</taxon>
        <taxon>Chromadorea</taxon>
        <taxon>Rhabditida</taxon>
        <taxon>Tylenchina</taxon>
        <taxon>Tylenchomorpha</taxon>
        <taxon>Tylenchoidea</taxon>
        <taxon>Meloidogynidae</taxon>
        <taxon>Meloidogyninae</taxon>
        <taxon>Meloidogyne</taxon>
    </lineage>
</organism>
<dbReference type="Gene3D" id="1.20.960.10">
    <property type="entry name" value="Mitochondrial outer membrane translocase complex, subunit Tom20 domain"/>
    <property type="match status" value="1"/>
</dbReference>
<evidence type="ECO:0000256" key="7">
    <source>
        <dbReference type="ARBA" id="ARBA00022989"/>
    </source>
</evidence>
<dbReference type="SUPFAM" id="SSF47157">
    <property type="entry name" value="Mitochondrial import receptor subunit Tom20"/>
    <property type="match status" value="1"/>
</dbReference>
<dbReference type="PRINTS" id="PR00351">
    <property type="entry name" value="OM20RECEPTOR"/>
</dbReference>
<gene>
    <name evidence="12" type="ORF">MENT_LOCUS5645</name>
</gene>
<dbReference type="InterPro" id="IPR023392">
    <property type="entry name" value="Tom20_dom_sf"/>
</dbReference>
<proteinExistence type="inferred from homology"/>
<evidence type="ECO:0000256" key="3">
    <source>
        <dbReference type="ARBA" id="ARBA00022448"/>
    </source>
</evidence>
<dbReference type="PANTHER" id="PTHR12430:SF0">
    <property type="entry name" value="TRANSLOCASE OF OUTER MITOCHONDRIAL MEMBRANE 20"/>
    <property type="match status" value="1"/>
</dbReference>
<evidence type="ECO:0000256" key="4">
    <source>
        <dbReference type="ARBA" id="ARBA00022692"/>
    </source>
</evidence>
<evidence type="ECO:0000256" key="6">
    <source>
        <dbReference type="ARBA" id="ARBA00022927"/>
    </source>
</evidence>
<dbReference type="PANTHER" id="PTHR12430">
    <property type="entry name" value="MITOCHONDRIAL IMPORT RECEPTOR SUBUNIT TOM20"/>
    <property type="match status" value="1"/>
</dbReference>
<comment type="caution">
    <text evidence="12">The sequence shown here is derived from an EMBL/GenBank/DDBJ whole genome shotgun (WGS) entry which is preliminary data.</text>
</comment>
<dbReference type="GO" id="GO:0005742">
    <property type="term" value="C:mitochondrial outer membrane translocase complex"/>
    <property type="evidence" value="ECO:0007669"/>
    <property type="project" value="InterPro"/>
</dbReference>
<evidence type="ECO:0000256" key="11">
    <source>
        <dbReference type="SAM" id="Phobius"/>
    </source>
</evidence>
<dbReference type="OrthoDB" id="2154253at2759"/>
<keyword evidence="9 11" id="KW-0472">Membrane</keyword>
<dbReference type="AlphaFoldDB" id="A0A6V7TYM9"/>
<dbReference type="PRINTS" id="PR01989">
    <property type="entry name" value="EUOM20RECPTR"/>
</dbReference>
<feature type="compositionally biased region" description="Basic and acidic residues" evidence="10">
    <location>
        <begin position="155"/>
        <end position="166"/>
    </location>
</feature>
<protein>
    <submittedName>
        <fullName evidence="12">Uncharacterized protein</fullName>
    </submittedName>
</protein>
<evidence type="ECO:0000256" key="5">
    <source>
        <dbReference type="ARBA" id="ARBA00022787"/>
    </source>
</evidence>
<reference evidence="12 13" key="1">
    <citation type="submission" date="2020-08" db="EMBL/GenBank/DDBJ databases">
        <authorList>
            <person name="Koutsovoulos G."/>
            <person name="Danchin GJ E."/>
        </authorList>
    </citation>
    <scope>NUCLEOTIDE SEQUENCE [LARGE SCALE GENOMIC DNA]</scope>
</reference>
<dbReference type="InterPro" id="IPR022422">
    <property type="entry name" value="MAS20_rcpt_metazoan"/>
</dbReference>
<accession>A0A6V7TYM9</accession>
<evidence type="ECO:0000256" key="8">
    <source>
        <dbReference type="ARBA" id="ARBA00023128"/>
    </source>
</evidence>
<keyword evidence="4 11" id="KW-0812">Transmembrane</keyword>
<evidence type="ECO:0000256" key="1">
    <source>
        <dbReference type="ARBA" id="ARBA00004572"/>
    </source>
</evidence>
<keyword evidence="8" id="KW-0496">Mitochondrion</keyword>
<comment type="similarity">
    <text evidence="2">Belongs to the Tom20 family.</text>
</comment>
<feature type="region of interest" description="Disordered" evidence="10">
    <location>
        <begin position="142"/>
        <end position="166"/>
    </location>
</feature>
<dbReference type="Proteomes" id="UP000580250">
    <property type="component" value="Unassembled WGS sequence"/>
</dbReference>
<dbReference type="EMBL" id="CAJEWN010000021">
    <property type="protein sequence ID" value="CAD2138064.1"/>
    <property type="molecule type" value="Genomic_DNA"/>
</dbReference>
<evidence type="ECO:0000313" key="12">
    <source>
        <dbReference type="EMBL" id="CAD2138064.1"/>
    </source>
</evidence>
<keyword evidence="3" id="KW-0813">Transport</keyword>
<dbReference type="GO" id="GO:0006886">
    <property type="term" value="P:intracellular protein transport"/>
    <property type="evidence" value="ECO:0007669"/>
    <property type="project" value="InterPro"/>
</dbReference>
<dbReference type="GO" id="GO:0030943">
    <property type="term" value="F:mitochondrion targeting sequence binding"/>
    <property type="evidence" value="ECO:0007669"/>
    <property type="project" value="TreeGrafter"/>
</dbReference>
<comment type="subcellular location">
    <subcellularLocation>
        <location evidence="1">Mitochondrion outer membrane</location>
        <topology evidence="1">Single-pass membrane protein</topology>
    </subcellularLocation>
</comment>
<feature type="transmembrane region" description="Helical" evidence="11">
    <location>
        <begin position="12"/>
        <end position="30"/>
    </location>
</feature>
<evidence type="ECO:0000256" key="9">
    <source>
        <dbReference type="ARBA" id="ARBA00023136"/>
    </source>
</evidence>
<keyword evidence="5" id="KW-1000">Mitochondrion outer membrane</keyword>
<evidence type="ECO:0000256" key="10">
    <source>
        <dbReference type="SAM" id="MobiDB-lite"/>
    </source>
</evidence>
<dbReference type="Pfam" id="PF02064">
    <property type="entry name" value="MAS20"/>
    <property type="match status" value="1"/>
</dbReference>
<dbReference type="GO" id="GO:0016031">
    <property type="term" value="P:tRNA import into mitochondrion"/>
    <property type="evidence" value="ECO:0007669"/>
    <property type="project" value="TreeGrafter"/>
</dbReference>
<evidence type="ECO:0000313" key="13">
    <source>
        <dbReference type="Proteomes" id="UP000580250"/>
    </source>
</evidence>
<dbReference type="GO" id="GO:0030150">
    <property type="term" value="P:protein import into mitochondrial matrix"/>
    <property type="evidence" value="ECO:0007669"/>
    <property type="project" value="TreeGrafter"/>
</dbReference>
<keyword evidence="7 11" id="KW-1133">Transmembrane helix</keyword>
<keyword evidence="6" id="KW-0653">Protein transport</keyword>
<dbReference type="GO" id="GO:0008320">
    <property type="term" value="F:protein transmembrane transporter activity"/>
    <property type="evidence" value="ECO:0007669"/>
    <property type="project" value="TreeGrafter"/>
</dbReference>
<dbReference type="GO" id="GO:0006605">
    <property type="term" value="P:protein targeting"/>
    <property type="evidence" value="ECO:0007669"/>
    <property type="project" value="InterPro"/>
</dbReference>
<evidence type="ECO:0000256" key="2">
    <source>
        <dbReference type="ARBA" id="ARBA00005792"/>
    </source>
</evidence>
<sequence length="181" mass="20754">MVLLSNYLQSTWPKVILAGGVAFIGYAIYFDRKRRLDPCYKQKIRQNRKRKQEALNSNVFNADFPDPKNPLESEEFFLKSITLGEELLQSGNIVQGIFHLSNAVVTCRQSTELMTIFRQSIPAEHYMLLSKSIPAARERQKAALERQGYGQSSVRIEEVKSEPTSDAAEKKFFMLDDEDLE</sequence>
<dbReference type="InterPro" id="IPR002056">
    <property type="entry name" value="MAS20"/>
</dbReference>
<name>A0A6V7TYM9_MELEN</name>